<dbReference type="AlphaFoldDB" id="I0AHQ9"/>
<dbReference type="InterPro" id="IPR003141">
    <property type="entry name" value="Pol/His_phosphatase_N"/>
</dbReference>
<dbReference type="RefSeq" id="WP_014559672.1">
    <property type="nucleotide sequence ID" value="NC_017464.1"/>
</dbReference>
<dbReference type="Proteomes" id="UP000007394">
    <property type="component" value="Chromosome"/>
</dbReference>
<dbReference type="CDD" id="cd07432">
    <property type="entry name" value="PHP_HisPPase"/>
    <property type="match status" value="1"/>
</dbReference>
<evidence type="ECO:0000259" key="1">
    <source>
        <dbReference type="SMART" id="SM00481"/>
    </source>
</evidence>
<sequence length="348" mass="40208">MHEYIGAIHIHSVFSDGTGEVSDIARFADEVGLDFIMLTDHNTLRALNEGYEKWYGNTLLLVGCEINDKENKNHYLAFGIDEAFSTRTPAKKYVTKVNELGGIGFIAHPHEKRTNKEHPAYPWVDWEIEGFTGIEIWNHMSEWVENLTEENKYRSFLHPLRTITAPPKETLKVWDELNLKRRVVGIGGIDAHAHKYNLVGFLEVEIFPYKVLFKSIRTHVLLDREIKKGKTQKDIETAKWQIYNALREGRSFVANDYVSDSRGFRFYAEQKGKVFNMGETISDSKNILLHVWLPGTESEIRLIRNGHLVELVKGISAEFEINKKGAYRVEIYKDGRAWIYSNHIRIGI</sequence>
<dbReference type="GO" id="GO:0035312">
    <property type="term" value="F:5'-3' DNA exonuclease activity"/>
    <property type="evidence" value="ECO:0007669"/>
    <property type="project" value="TreeGrafter"/>
</dbReference>
<reference evidence="2 3" key="1">
    <citation type="journal article" date="2012" name="Front. Microbiol.">
        <title>Complete genome of Ignavibacterium album, a metabolically versatile, flagellated, facultative anaerobe from the phylum Chlorobi.</title>
        <authorList>
            <person name="Liu Z."/>
            <person name="Frigaard N.-U."/>
            <person name="Vogl K."/>
            <person name="Iino T."/>
            <person name="Ohkuma M."/>
            <person name="Overmann J."/>
            <person name="Bryant D.A."/>
        </authorList>
    </citation>
    <scope>NUCLEOTIDE SEQUENCE [LARGE SCALE GENOMIC DNA]</scope>
    <source>
        <strain evidence="3">DSM 19864 / JCM 16511 / NBRC 101810 / Mat9-16</strain>
    </source>
</reference>
<name>I0AHQ9_IGNAJ</name>
<dbReference type="Gene3D" id="3.20.20.140">
    <property type="entry name" value="Metal-dependent hydrolases"/>
    <property type="match status" value="1"/>
</dbReference>
<dbReference type="EMBL" id="CP003418">
    <property type="protein sequence ID" value="AFH48516.1"/>
    <property type="molecule type" value="Genomic_DNA"/>
</dbReference>
<dbReference type="SMART" id="SM00481">
    <property type="entry name" value="POLIIIAc"/>
    <property type="match status" value="1"/>
</dbReference>
<dbReference type="OrthoDB" id="9804333at2"/>
<feature type="domain" description="Polymerase/histidinol phosphatase N-terminal" evidence="1">
    <location>
        <begin position="6"/>
        <end position="70"/>
    </location>
</feature>
<dbReference type="Pfam" id="PF02811">
    <property type="entry name" value="PHP"/>
    <property type="match status" value="1"/>
</dbReference>
<organism evidence="2 3">
    <name type="scientific">Ignavibacterium album (strain DSM 19864 / JCM 16511 / NBRC 101810 / Mat9-16)</name>
    <dbReference type="NCBI Taxonomy" id="945713"/>
    <lineage>
        <taxon>Bacteria</taxon>
        <taxon>Pseudomonadati</taxon>
        <taxon>Ignavibacteriota</taxon>
        <taxon>Ignavibacteria</taxon>
        <taxon>Ignavibacteriales</taxon>
        <taxon>Ignavibacteriaceae</taxon>
        <taxon>Ignavibacterium</taxon>
    </lineage>
</organism>
<dbReference type="InterPro" id="IPR004013">
    <property type="entry name" value="PHP_dom"/>
</dbReference>
<keyword evidence="3" id="KW-1185">Reference proteome</keyword>
<dbReference type="KEGG" id="ial:IALB_0804"/>
<dbReference type="InterPro" id="IPR052018">
    <property type="entry name" value="PHP_domain"/>
</dbReference>
<evidence type="ECO:0000313" key="3">
    <source>
        <dbReference type="Proteomes" id="UP000007394"/>
    </source>
</evidence>
<protein>
    <submittedName>
        <fullName evidence="2">Putative PHP family metal-dependent phosphoesterase</fullName>
    </submittedName>
</protein>
<dbReference type="PANTHER" id="PTHR42924">
    <property type="entry name" value="EXONUCLEASE"/>
    <property type="match status" value="1"/>
</dbReference>
<dbReference type="InterPro" id="IPR016195">
    <property type="entry name" value="Pol/histidinol_Pase-like"/>
</dbReference>
<evidence type="ECO:0000313" key="2">
    <source>
        <dbReference type="EMBL" id="AFH48516.1"/>
    </source>
</evidence>
<gene>
    <name evidence="2" type="ordered locus">IALB_0804</name>
</gene>
<dbReference type="PANTHER" id="PTHR42924:SF3">
    <property type="entry name" value="POLYMERASE_HISTIDINOL PHOSPHATASE N-TERMINAL DOMAIN-CONTAINING PROTEIN"/>
    <property type="match status" value="1"/>
</dbReference>
<dbReference type="NCBIfam" id="NF038032">
    <property type="entry name" value="CehA_McbA_metalo"/>
    <property type="match status" value="1"/>
</dbReference>
<dbReference type="STRING" id="945713.IALB_0804"/>
<dbReference type="GO" id="GO:0004534">
    <property type="term" value="F:5'-3' RNA exonuclease activity"/>
    <property type="evidence" value="ECO:0007669"/>
    <property type="project" value="TreeGrafter"/>
</dbReference>
<dbReference type="eggNOG" id="COG0613">
    <property type="taxonomic scope" value="Bacteria"/>
</dbReference>
<dbReference type="HOGENOM" id="CLU_796762_0_0_10"/>
<proteinExistence type="predicted"/>
<dbReference type="SUPFAM" id="SSF89550">
    <property type="entry name" value="PHP domain-like"/>
    <property type="match status" value="1"/>
</dbReference>
<accession>I0AHQ9</accession>